<dbReference type="EMBL" id="EQ999977">
    <property type="protein sequence ID" value="OAT01552.1"/>
    <property type="molecule type" value="Genomic_DNA"/>
</dbReference>
<dbReference type="GeneID" id="69027498"/>
<reference evidence="3" key="1">
    <citation type="journal article" date="2015" name="PLoS Genet.">
        <title>The dynamic genome and transcriptome of the human fungal pathogen Blastomyces and close relative Emmonsia.</title>
        <authorList>
            <person name="Munoz J.F."/>
            <person name="Gauthier G.M."/>
            <person name="Desjardins C.A."/>
            <person name="Gallo J.E."/>
            <person name="Holder J."/>
            <person name="Sullivan T.D."/>
            <person name="Marty A.J."/>
            <person name="Carmen J.C."/>
            <person name="Chen Z."/>
            <person name="Ding L."/>
            <person name="Gujja S."/>
            <person name="Magrini V."/>
            <person name="Misas E."/>
            <person name="Mitreva M."/>
            <person name="Priest M."/>
            <person name="Saif S."/>
            <person name="Whiston E.A."/>
            <person name="Young S."/>
            <person name="Zeng Q."/>
            <person name="Goldman W.E."/>
            <person name="Mardis E.R."/>
            <person name="Taylor J.W."/>
            <person name="McEwen J.G."/>
            <person name="Clay O.K."/>
            <person name="Klein B.S."/>
            <person name="Cuomo C.A."/>
        </authorList>
    </citation>
    <scope>NUCLEOTIDE SEQUENCE [LARGE SCALE GENOMIC DNA]</scope>
    <source>
        <strain evidence="3">ER-3 / ATCC MYA-2586</strain>
    </source>
</reference>
<dbReference type="RefSeq" id="XP_045281279.1">
    <property type="nucleotide sequence ID" value="XM_045421174.1"/>
</dbReference>
<gene>
    <name evidence="2" type="ORF">BDCG_05489</name>
</gene>
<evidence type="ECO:0000313" key="2">
    <source>
        <dbReference type="EMBL" id="OAT01552.1"/>
    </source>
</evidence>
<dbReference type="Proteomes" id="UP000002039">
    <property type="component" value="Unassembled WGS sequence"/>
</dbReference>
<evidence type="ECO:0000256" key="1">
    <source>
        <dbReference type="SAM" id="MobiDB-lite"/>
    </source>
</evidence>
<keyword evidence="3" id="KW-1185">Reference proteome</keyword>
<protein>
    <submittedName>
        <fullName evidence="2">Uncharacterized protein</fullName>
    </submittedName>
</protein>
<feature type="region of interest" description="Disordered" evidence="1">
    <location>
        <begin position="100"/>
        <end position="128"/>
    </location>
</feature>
<feature type="compositionally biased region" description="Polar residues" evidence="1">
    <location>
        <begin position="108"/>
        <end position="118"/>
    </location>
</feature>
<proteinExistence type="predicted"/>
<evidence type="ECO:0000313" key="3">
    <source>
        <dbReference type="Proteomes" id="UP000002039"/>
    </source>
</evidence>
<accession>A0ABX2VWM7</accession>
<organism evidence="2 3">
    <name type="scientific">Ajellomyces dermatitidis (strain ER-3 / ATCC MYA-2586)</name>
    <name type="common">Blastomyces dermatitidis</name>
    <dbReference type="NCBI Taxonomy" id="559297"/>
    <lineage>
        <taxon>Eukaryota</taxon>
        <taxon>Fungi</taxon>
        <taxon>Dikarya</taxon>
        <taxon>Ascomycota</taxon>
        <taxon>Pezizomycotina</taxon>
        <taxon>Eurotiomycetes</taxon>
        <taxon>Eurotiomycetidae</taxon>
        <taxon>Onygenales</taxon>
        <taxon>Ajellomycetaceae</taxon>
        <taxon>Blastomyces</taxon>
    </lineage>
</organism>
<sequence>MDLPSEFEAMLLDAKQFAAYPHLEALLSMVNEAFDVRHRESFATHEQGRFESLEELVASLDAVGRCCIITQTQKNQAPRIVACSILKAYFEWDPASDPALKKEDARDISTQNGVNGTSEPREPPGSETNLTLAALNAKNEDPDMDFRSVTDWELGVVVVRQDPQLSKLGLAVRCAALLEQDLLERLERAEKEDANGAITPVDQQKPLTFWVKTAAIVNGSYWHRRGYETIRTRIFPEGYWGAYREFEVAWMNKCIPRRAVSGVTLNSKAYHGQCSDVEATVNATQVFEPCGLGNASEPMAVRLAGITISPFNLSWGDIRKYLTRFQDDASSANHEFVDRVISFARRKKTTPAQVVLIWIGPSAKPTITPIL</sequence>
<name>A0ABX2VWM7_AJEDR</name>